<dbReference type="CDD" id="cd09279">
    <property type="entry name" value="RNase_HI_like"/>
    <property type="match status" value="1"/>
</dbReference>
<evidence type="ECO:0000313" key="3">
    <source>
        <dbReference type="Proteomes" id="UP000315215"/>
    </source>
</evidence>
<name>A0A516KG82_9BACI</name>
<protein>
    <submittedName>
        <fullName evidence="2">Ribonuclease HI family protein</fullName>
    </submittedName>
</protein>
<dbReference type="AlphaFoldDB" id="A0A516KG82"/>
<feature type="domain" description="RNase H type-1" evidence="1">
    <location>
        <begin position="1"/>
        <end position="127"/>
    </location>
</feature>
<organism evidence="2 3">
    <name type="scientific">Radiobacillus deserti</name>
    <dbReference type="NCBI Taxonomy" id="2594883"/>
    <lineage>
        <taxon>Bacteria</taxon>
        <taxon>Bacillati</taxon>
        <taxon>Bacillota</taxon>
        <taxon>Bacilli</taxon>
        <taxon>Bacillales</taxon>
        <taxon>Bacillaceae</taxon>
        <taxon>Radiobacillus</taxon>
    </lineage>
</organism>
<dbReference type="PANTHER" id="PTHR47074:SF11">
    <property type="entry name" value="REVERSE TRANSCRIPTASE-LIKE PROTEIN"/>
    <property type="match status" value="1"/>
</dbReference>
<proteinExistence type="predicted"/>
<dbReference type="SUPFAM" id="SSF53098">
    <property type="entry name" value="Ribonuclease H-like"/>
    <property type="match status" value="1"/>
</dbReference>
<evidence type="ECO:0000259" key="1">
    <source>
        <dbReference type="PROSITE" id="PS50879"/>
    </source>
</evidence>
<dbReference type="PROSITE" id="PS50879">
    <property type="entry name" value="RNASE_H_1"/>
    <property type="match status" value="1"/>
</dbReference>
<dbReference type="Pfam" id="PF13456">
    <property type="entry name" value="RVT_3"/>
    <property type="match status" value="1"/>
</dbReference>
<dbReference type="InterPro" id="IPR012337">
    <property type="entry name" value="RNaseH-like_sf"/>
</dbReference>
<reference evidence="2 3" key="1">
    <citation type="submission" date="2019-07" db="EMBL/GenBank/DDBJ databases">
        <authorList>
            <person name="Li J."/>
        </authorList>
    </citation>
    <scope>NUCLEOTIDE SEQUENCE [LARGE SCALE GENOMIC DNA]</scope>
    <source>
        <strain evidence="2 3">TKL69</strain>
    </source>
</reference>
<dbReference type="InterPro" id="IPR002156">
    <property type="entry name" value="RNaseH_domain"/>
</dbReference>
<gene>
    <name evidence="2" type="ORF">FN924_09605</name>
</gene>
<dbReference type="InterPro" id="IPR036397">
    <property type="entry name" value="RNaseH_sf"/>
</dbReference>
<dbReference type="GO" id="GO:0003676">
    <property type="term" value="F:nucleic acid binding"/>
    <property type="evidence" value="ECO:0007669"/>
    <property type="project" value="InterPro"/>
</dbReference>
<dbReference type="PANTHER" id="PTHR47074">
    <property type="entry name" value="BNAC02G40300D PROTEIN"/>
    <property type="match status" value="1"/>
</dbReference>
<accession>A0A516KG82</accession>
<dbReference type="Gene3D" id="3.30.420.10">
    <property type="entry name" value="Ribonuclease H-like superfamily/Ribonuclease H"/>
    <property type="match status" value="1"/>
</dbReference>
<dbReference type="KEGG" id="aqt:FN924_09605"/>
<dbReference type="OrthoDB" id="7845843at2"/>
<evidence type="ECO:0000313" key="2">
    <source>
        <dbReference type="EMBL" id="QDP40413.1"/>
    </source>
</evidence>
<dbReference type="InterPro" id="IPR052929">
    <property type="entry name" value="RNase_H-like_EbsB-rel"/>
</dbReference>
<keyword evidence="3" id="KW-1185">Reference proteome</keyword>
<sequence>MLEIYTDGAASGDPGPSGIGIYIKNGKDHVEYSFYSGVYSNHEAEFLAVIKALEICKQAYPEEILSVRSDSKLVVDVIEKEFTKNPKFAPLLDEILRKSHTFPYFFIKWIPEKQNSKADQLARQAIQRHKEDFFTQ</sequence>
<dbReference type="EMBL" id="CP041666">
    <property type="protein sequence ID" value="QDP40413.1"/>
    <property type="molecule type" value="Genomic_DNA"/>
</dbReference>
<dbReference type="Proteomes" id="UP000315215">
    <property type="component" value="Chromosome"/>
</dbReference>
<dbReference type="RefSeq" id="WP_143893963.1">
    <property type="nucleotide sequence ID" value="NZ_CP041666.1"/>
</dbReference>
<dbReference type="GO" id="GO:0004523">
    <property type="term" value="F:RNA-DNA hybrid ribonuclease activity"/>
    <property type="evidence" value="ECO:0007669"/>
    <property type="project" value="InterPro"/>
</dbReference>